<accession>A0A161PCS2</accession>
<dbReference type="InterPro" id="IPR036365">
    <property type="entry name" value="PGBD-like_sf"/>
</dbReference>
<dbReference type="EMBL" id="LTAO01000018">
    <property type="protein sequence ID" value="KYG30550.1"/>
    <property type="molecule type" value="Genomic_DNA"/>
</dbReference>
<evidence type="ECO:0000313" key="3">
    <source>
        <dbReference type="EMBL" id="KYG30550.1"/>
    </source>
</evidence>
<name>A0A161PCS2_9BACI</name>
<dbReference type="RefSeq" id="WP_061948931.1">
    <property type="nucleotide sequence ID" value="NZ_LTAO01000018.1"/>
</dbReference>
<evidence type="ECO:0000313" key="4">
    <source>
        <dbReference type="Proteomes" id="UP000075806"/>
    </source>
</evidence>
<reference evidence="3" key="1">
    <citation type="submission" date="2016-02" db="EMBL/GenBank/DDBJ databases">
        <title>Genome sequence of Bacillus trypoxylicola KCTC 13244(T).</title>
        <authorList>
            <person name="Jeong H."/>
            <person name="Park S.-H."/>
            <person name="Choi S.-K."/>
        </authorList>
    </citation>
    <scope>NUCLEOTIDE SEQUENCE [LARGE SCALE GENOMIC DNA]</scope>
    <source>
        <strain evidence="3">KCTC 13244</strain>
    </source>
</reference>
<sequence>MKRLPVLATTGLLTTALIFAPVTINNNSGVVEASTEVTPFEGPFGLGEQGAIVERTQEDLNRLGYETDVDGIFGPDTEKQIMKFQEDLSLEVTGIVDVETSQALTYSIEEPEYPAFEEPVGMGDRGEIVEMAQEQLNRLGYGTAVDGIFGPETEKHVMEFQEELSLEVDGIVNAETYQALMYSIEEPKYPAFEEPVRMGDRGEIVESAQEQLNRLGYGTAVDGIFGPETEKHVMEFQEELSLEVDGVVGAETYQALMYSIE</sequence>
<feature type="chain" id="PRO_5039338941" description="Peptidoglycan binding-like domain-containing protein" evidence="1">
    <location>
        <begin position="21"/>
        <end position="261"/>
    </location>
</feature>
<comment type="caution">
    <text evidence="3">The sequence shown here is derived from an EMBL/GenBank/DDBJ whole genome shotgun (WGS) entry which is preliminary data.</text>
</comment>
<dbReference type="Pfam" id="PF01471">
    <property type="entry name" value="PG_binding_1"/>
    <property type="match status" value="3"/>
</dbReference>
<dbReference type="Proteomes" id="UP000075806">
    <property type="component" value="Unassembled WGS sequence"/>
</dbReference>
<feature type="domain" description="Peptidoglycan binding-like" evidence="2">
    <location>
        <begin position="125"/>
        <end position="180"/>
    </location>
</feature>
<dbReference type="STRING" id="519424.AZF04_19440"/>
<proteinExistence type="predicted"/>
<dbReference type="SUPFAM" id="SSF47090">
    <property type="entry name" value="PGBD-like"/>
    <property type="match status" value="3"/>
</dbReference>
<keyword evidence="1" id="KW-0732">Signal</keyword>
<dbReference type="AlphaFoldDB" id="A0A161PCS2"/>
<evidence type="ECO:0000259" key="2">
    <source>
        <dbReference type="Pfam" id="PF01471"/>
    </source>
</evidence>
<dbReference type="OrthoDB" id="9812621at2"/>
<dbReference type="InterPro" id="IPR036366">
    <property type="entry name" value="PGBDSf"/>
</dbReference>
<gene>
    <name evidence="3" type="ORF">AZF04_19440</name>
</gene>
<keyword evidence="4" id="KW-1185">Reference proteome</keyword>
<dbReference type="Gene3D" id="1.10.101.10">
    <property type="entry name" value="PGBD-like superfamily/PGBD"/>
    <property type="match status" value="3"/>
</dbReference>
<feature type="domain" description="Peptidoglycan binding-like" evidence="2">
    <location>
        <begin position="201"/>
        <end position="256"/>
    </location>
</feature>
<feature type="signal peptide" evidence="1">
    <location>
        <begin position="1"/>
        <end position="20"/>
    </location>
</feature>
<protein>
    <recommendedName>
        <fullName evidence="2">Peptidoglycan binding-like domain-containing protein</fullName>
    </recommendedName>
</protein>
<evidence type="ECO:0000256" key="1">
    <source>
        <dbReference type="SAM" id="SignalP"/>
    </source>
</evidence>
<organism evidence="3 4">
    <name type="scientific">Alkalihalobacillus trypoxylicola</name>
    <dbReference type="NCBI Taxonomy" id="519424"/>
    <lineage>
        <taxon>Bacteria</taxon>
        <taxon>Bacillati</taxon>
        <taxon>Bacillota</taxon>
        <taxon>Bacilli</taxon>
        <taxon>Bacillales</taxon>
        <taxon>Bacillaceae</taxon>
        <taxon>Alkalihalobacillus</taxon>
    </lineage>
</organism>
<dbReference type="InterPro" id="IPR002477">
    <property type="entry name" value="Peptidoglycan-bd-like"/>
</dbReference>
<feature type="domain" description="Peptidoglycan binding-like" evidence="2">
    <location>
        <begin position="50"/>
        <end position="104"/>
    </location>
</feature>